<gene>
    <name evidence="1" type="ORF">FMOSSE_LOCUS11713</name>
</gene>
<reference evidence="1" key="1">
    <citation type="submission" date="2021-06" db="EMBL/GenBank/DDBJ databases">
        <authorList>
            <person name="Kallberg Y."/>
            <person name="Tangrot J."/>
            <person name="Rosling A."/>
        </authorList>
    </citation>
    <scope>NUCLEOTIDE SEQUENCE</scope>
    <source>
        <strain evidence="1">87-6 pot B 2015</strain>
    </source>
</reference>
<sequence length="55" mass="6012">LISSPFENCMEFVEKDVLDSMNANQWSQELNLKRQKNNAGGGGYFTPASAADDDG</sequence>
<dbReference type="AlphaFoldDB" id="A0A9N9DXG7"/>
<dbReference type="Proteomes" id="UP000789375">
    <property type="component" value="Unassembled WGS sequence"/>
</dbReference>
<name>A0A9N9DXG7_FUNMO</name>
<organism evidence="1 2">
    <name type="scientific">Funneliformis mosseae</name>
    <name type="common">Endomycorrhizal fungus</name>
    <name type="synonym">Glomus mosseae</name>
    <dbReference type="NCBI Taxonomy" id="27381"/>
    <lineage>
        <taxon>Eukaryota</taxon>
        <taxon>Fungi</taxon>
        <taxon>Fungi incertae sedis</taxon>
        <taxon>Mucoromycota</taxon>
        <taxon>Glomeromycotina</taxon>
        <taxon>Glomeromycetes</taxon>
        <taxon>Glomerales</taxon>
        <taxon>Glomeraceae</taxon>
        <taxon>Funneliformis</taxon>
    </lineage>
</organism>
<evidence type="ECO:0000313" key="2">
    <source>
        <dbReference type="Proteomes" id="UP000789375"/>
    </source>
</evidence>
<protein>
    <submittedName>
        <fullName evidence="1">14183_t:CDS:1</fullName>
    </submittedName>
</protein>
<evidence type="ECO:0000313" key="1">
    <source>
        <dbReference type="EMBL" id="CAG8656179.1"/>
    </source>
</evidence>
<accession>A0A9N9DXG7</accession>
<feature type="non-terminal residue" evidence="1">
    <location>
        <position position="1"/>
    </location>
</feature>
<keyword evidence="2" id="KW-1185">Reference proteome</keyword>
<dbReference type="EMBL" id="CAJVPP010004838">
    <property type="protein sequence ID" value="CAG8656179.1"/>
    <property type="molecule type" value="Genomic_DNA"/>
</dbReference>
<comment type="caution">
    <text evidence="1">The sequence shown here is derived from an EMBL/GenBank/DDBJ whole genome shotgun (WGS) entry which is preliminary data.</text>
</comment>
<proteinExistence type="predicted"/>